<feature type="region of interest" description="Disordered" evidence="1">
    <location>
        <begin position="70"/>
        <end position="103"/>
    </location>
</feature>
<evidence type="ECO:0000313" key="2">
    <source>
        <dbReference type="EMBL" id="GMH11630.1"/>
    </source>
</evidence>
<keyword evidence="3" id="KW-1185">Reference proteome</keyword>
<organism evidence="2 3">
    <name type="scientific">Nepenthes gracilis</name>
    <name type="common">Slender pitcher plant</name>
    <dbReference type="NCBI Taxonomy" id="150966"/>
    <lineage>
        <taxon>Eukaryota</taxon>
        <taxon>Viridiplantae</taxon>
        <taxon>Streptophyta</taxon>
        <taxon>Embryophyta</taxon>
        <taxon>Tracheophyta</taxon>
        <taxon>Spermatophyta</taxon>
        <taxon>Magnoliopsida</taxon>
        <taxon>eudicotyledons</taxon>
        <taxon>Gunneridae</taxon>
        <taxon>Pentapetalae</taxon>
        <taxon>Caryophyllales</taxon>
        <taxon>Nepenthaceae</taxon>
        <taxon>Nepenthes</taxon>
    </lineage>
</organism>
<proteinExistence type="predicted"/>
<evidence type="ECO:0000313" key="3">
    <source>
        <dbReference type="Proteomes" id="UP001279734"/>
    </source>
</evidence>
<comment type="caution">
    <text evidence="2">The sequence shown here is derived from an EMBL/GenBank/DDBJ whole genome shotgun (WGS) entry which is preliminary data.</text>
</comment>
<feature type="compositionally biased region" description="Polar residues" evidence="1">
    <location>
        <begin position="70"/>
        <end position="87"/>
    </location>
</feature>
<protein>
    <submittedName>
        <fullName evidence="2">Uncharacterized protein</fullName>
    </submittedName>
</protein>
<sequence>MSEMAAYGMLSMISAMARGEGCVAELYALGHDALTEIVGLGTYSHPAPNDHQLDEIESYAVIDPLDSKETLQSPTLIGEASSKSSLDSAEEKDGLVERPSSGNMMVPHPPLCEAISAVEDPCNCPCAGEVLVPLRW</sequence>
<dbReference type="Proteomes" id="UP001279734">
    <property type="component" value="Unassembled WGS sequence"/>
</dbReference>
<dbReference type="EMBL" id="BSYO01000011">
    <property type="protein sequence ID" value="GMH11630.1"/>
    <property type="molecule type" value="Genomic_DNA"/>
</dbReference>
<gene>
    <name evidence="2" type="ORF">Nepgr_013471</name>
</gene>
<evidence type="ECO:0000256" key="1">
    <source>
        <dbReference type="SAM" id="MobiDB-lite"/>
    </source>
</evidence>
<accession>A0AAD3SHJ7</accession>
<dbReference type="AlphaFoldDB" id="A0AAD3SHJ7"/>
<name>A0AAD3SHJ7_NEPGR</name>
<reference evidence="2" key="1">
    <citation type="submission" date="2023-05" db="EMBL/GenBank/DDBJ databases">
        <title>Nepenthes gracilis genome sequencing.</title>
        <authorList>
            <person name="Fukushima K."/>
        </authorList>
    </citation>
    <scope>NUCLEOTIDE SEQUENCE</scope>
    <source>
        <strain evidence="2">SING2019-196</strain>
    </source>
</reference>